<dbReference type="InterPro" id="IPR000182">
    <property type="entry name" value="GNAT_dom"/>
</dbReference>
<keyword evidence="2" id="KW-0012">Acyltransferase</keyword>
<dbReference type="OrthoDB" id="8221829at2"/>
<evidence type="ECO:0000256" key="2">
    <source>
        <dbReference type="ARBA" id="ARBA00023315"/>
    </source>
</evidence>
<dbReference type="GO" id="GO:0005840">
    <property type="term" value="C:ribosome"/>
    <property type="evidence" value="ECO:0007669"/>
    <property type="project" value="UniProtKB-KW"/>
</dbReference>
<accession>A0A2T1A726</accession>
<dbReference type="PANTHER" id="PTHR43877">
    <property type="entry name" value="AMINOALKYLPHOSPHONATE N-ACETYLTRANSFERASE-RELATED-RELATED"/>
    <property type="match status" value="1"/>
</dbReference>
<dbReference type="EMBL" id="PVUE01000001">
    <property type="protein sequence ID" value="PRZ44415.1"/>
    <property type="molecule type" value="Genomic_DNA"/>
</dbReference>
<dbReference type="GO" id="GO:0016747">
    <property type="term" value="F:acyltransferase activity, transferring groups other than amino-acyl groups"/>
    <property type="evidence" value="ECO:0007669"/>
    <property type="project" value="InterPro"/>
</dbReference>
<dbReference type="Gene3D" id="3.40.630.30">
    <property type="match status" value="1"/>
</dbReference>
<dbReference type="SUPFAM" id="SSF55729">
    <property type="entry name" value="Acyl-CoA N-acyltransferases (Nat)"/>
    <property type="match status" value="1"/>
</dbReference>
<gene>
    <name evidence="4" type="ORF">CLV47_101541</name>
</gene>
<keyword evidence="1" id="KW-0808">Transferase</keyword>
<proteinExistence type="predicted"/>
<organism evidence="4 5">
    <name type="scientific">Antricoccus suffuscus</name>
    <dbReference type="NCBI Taxonomy" id="1629062"/>
    <lineage>
        <taxon>Bacteria</taxon>
        <taxon>Bacillati</taxon>
        <taxon>Actinomycetota</taxon>
        <taxon>Actinomycetes</taxon>
        <taxon>Geodermatophilales</taxon>
        <taxon>Antricoccaceae</taxon>
        <taxon>Antricoccus</taxon>
    </lineage>
</organism>
<dbReference type="CDD" id="cd04301">
    <property type="entry name" value="NAT_SF"/>
    <property type="match status" value="1"/>
</dbReference>
<reference evidence="4 5" key="1">
    <citation type="submission" date="2018-03" db="EMBL/GenBank/DDBJ databases">
        <title>Genomic Encyclopedia of Archaeal and Bacterial Type Strains, Phase II (KMG-II): from individual species to whole genera.</title>
        <authorList>
            <person name="Goeker M."/>
        </authorList>
    </citation>
    <scope>NUCLEOTIDE SEQUENCE [LARGE SCALE GENOMIC DNA]</scope>
    <source>
        <strain evidence="4 5">DSM 100065</strain>
    </source>
</reference>
<feature type="domain" description="N-acetyltransferase" evidence="3">
    <location>
        <begin position="1"/>
        <end position="158"/>
    </location>
</feature>
<dbReference type="Pfam" id="PF00583">
    <property type="entry name" value="Acetyltransf_1"/>
    <property type="match status" value="1"/>
</dbReference>
<protein>
    <submittedName>
        <fullName evidence="4">Ribosomal protein S18 acetylase RimI-like enzyme</fullName>
    </submittedName>
</protein>
<evidence type="ECO:0000259" key="3">
    <source>
        <dbReference type="PROSITE" id="PS51186"/>
    </source>
</evidence>
<keyword evidence="5" id="KW-1185">Reference proteome</keyword>
<dbReference type="InterPro" id="IPR016181">
    <property type="entry name" value="Acyl_CoA_acyltransferase"/>
</dbReference>
<dbReference type="RefSeq" id="WP_106347430.1">
    <property type="nucleotide sequence ID" value="NZ_PVUE01000001.1"/>
</dbReference>
<evidence type="ECO:0000256" key="1">
    <source>
        <dbReference type="ARBA" id="ARBA00022679"/>
    </source>
</evidence>
<dbReference type="PROSITE" id="PS51186">
    <property type="entry name" value="GNAT"/>
    <property type="match status" value="1"/>
</dbReference>
<name>A0A2T1A726_9ACTN</name>
<keyword evidence="4" id="KW-0687">Ribonucleoprotein</keyword>
<keyword evidence="4" id="KW-0689">Ribosomal protein</keyword>
<sequence length="177" mass="19413">MTVRIAAPYDIDALGAFVRAVPEPERAFYKDNGTDDELAQRWSESDPLRLISVRDDGAIRGIIGIRRGQGQSAHVGEIMLVVHPAHRRQGVASELVKAAMVEAMRAGITHIFVEVTANQQSMIDMFRTLGFTGEALLRGFIKEADGQLVDLIMLTNRVEENWAAANAVGLDLDGELE</sequence>
<evidence type="ECO:0000313" key="5">
    <source>
        <dbReference type="Proteomes" id="UP000237752"/>
    </source>
</evidence>
<dbReference type="InterPro" id="IPR050832">
    <property type="entry name" value="Bact_Acetyltransf"/>
</dbReference>
<comment type="caution">
    <text evidence="4">The sequence shown here is derived from an EMBL/GenBank/DDBJ whole genome shotgun (WGS) entry which is preliminary data.</text>
</comment>
<dbReference type="AlphaFoldDB" id="A0A2T1A726"/>
<dbReference type="PANTHER" id="PTHR43877:SF1">
    <property type="entry name" value="ACETYLTRANSFERASE"/>
    <property type="match status" value="1"/>
</dbReference>
<evidence type="ECO:0000313" key="4">
    <source>
        <dbReference type="EMBL" id="PRZ44415.1"/>
    </source>
</evidence>
<dbReference type="Proteomes" id="UP000237752">
    <property type="component" value="Unassembled WGS sequence"/>
</dbReference>